<dbReference type="InterPro" id="IPR057739">
    <property type="entry name" value="Glyco_hydro_29_N"/>
</dbReference>
<comment type="function">
    <text evidence="1">Alpha-L-fucosidase is responsible for hydrolyzing the alpha-1,6-linked fucose joined to the reducing-end N-acetylglucosamine of the carbohydrate moieties of glycoproteins.</text>
</comment>
<reference evidence="8" key="1">
    <citation type="submission" date="2015-01" db="EMBL/GenBank/DDBJ databases">
        <authorList>
            <person name="Durling Mikael"/>
        </authorList>
    </citation>
    <scope>NUCLEOTIDE SEQUENCE</scope>
</reference>
<dbReference type="SUPFAM" id="SSF51445">
    <property type="entry name" value="(Trans)glycosidases"/>
    <property type="match status" value="1"/>
</dbReference>
<dbReference type="GO" id="GO:0006004">
    <property type="term" value="P:fucose metabolic process"/>
    <property type="evidence" value="ECO:0007669"/>
    <property type="project" value="InterPro"/>
</dbReference>
<evidence type="ECO:0000256" key="6">
    <source>
        <dbReference type="ARBA" id="ARBA00023295"/>
    </source>
</evidence>
<accession>A0A0B7JNH7</accession>
<evidence type="ECO:0000313" key="8">
    <source>
        <dbReference type="EMBL" id="CEO46548.1"/>
    </source>
</evidence>
<dbReference type="InterPro" id="IPR016286">
    <property type="entry name" value="FUC_metazoa-typ"/>
</dbReference>
<protein>
    <recommendedName>
        <fullName evidence="3">alpha-L-fucosidase</fullName>
        <ecNumber evidence="3">3.2.1.51</ecNumber>
    </recommendedName>
</protein>
<name>A0A0B7JNH7_BIOOC</name>
<dbReference type="PRINTS" id="PR00741">
    <property type="entry name" value="GLHYDRLASE29"/>
</dbReference>
<evidence type="ECO:0000256" key="5">
    <source>
        <dbReference type="ARBA" id="ARBA00022801"/>
    </source>
</evidence>
<dbReference type="InterPro" id="IPR000933">
    <property type="entry name" value="Glyco_hydro_29"/>
</dbReference>
<sequence>MIHWGPYSVPGWGNSSEFESYSEWFWWYSTNPLGDRSNFRGYRLETFGKDWAYDDSFEEFTAEKFDSKEWVDLFDDAGAKYFVITTKHHDGFALWDTKETSNRSALHYGPRRDVLRELFDAAATYHPNMKRGTYFSLPEWFNPDYGVYGFDQFNKTENPGTDLMVPQMEQLVYDYGTDIMWCDCGAANGTADFAAKWFNEVMGARSL</sequence>
<dbReference type="PANTHER" id="PTHR10030">
    <property type="entry name" value="ALPHA-L-FUCOSIDASE"/>
    <property type="match status" value="1"/>
</dbReference>
<evidence type="ECO:0000256" key="3">
    <source>
        <dbReference type="ARBA" id="ARBA00012662"/>
    </source>
</evidence>
<dbReference type="EMBL" id="CDPU01000005">
    <property type="protein sequence ID" value="CEO46548.1"/>
    <property type="molecule type" value="Genomic_DNA"/>
</dbReference>
<dbReference type="Gene3D" id="3.20.20.80">
    <property type="entry name" value="Glycosidases"/>
    <property type="match status" value="1"/>
</dbReference>
<dbReference type="InterPro" id="IPR017853">
    <property type="entry name" value="GH"/>
</dbReference>
<evidence type="ECO:0000256" key="1">
    <source>
        <dbReference type="ARBA" id="ARBA00004071"/>
    </source>
</evidence>
<keyword evidence="6" id="KW-0326">Glycosidase</keyword>
<evidence type="ECO:0000256" key="4">
    <source>
        <dbReference type="ARBA" id="ARBA00022729"/>
    </source>
</evidence>
<keyword evidence="4" id="KW-0732">Signal</keyword>
<dbReference type="PANTHER" id="PTHR10030:SF37">
    <property type="entry name" value="ALPHA-L-FUCOSIDASE-RELATED"/>
    <property type="match status" value="1"/>
</dbReference>
<proteinExistence type="inferred from homology"/>
<dbReference type="GO" id="GO:0004560">
    <property type="term" value="F:alpha-L-fucosidase activity"/>
    <property type="evidence" value="ECO:0007669"/>
    <property type="project" value="UniProtKB-EC"/>
</dbReference>
<dbReference type="AlphaFoldDB" id="A0A0B7JNH7"/>
<comment type="similarity">
    <text evidence="2">Belongs to the glycosyl hydrolase 29 family.</text>
</comment>
<evidence type="ECO:0000256" key="2">
    <source>
        <dbReference type="ARBA" id="ARBA00007951"/>
    </source>
</evidence>
<feature type="domain" description="Glycoside hydrolase family 29 N-terminal" evidence="7">
    <location>
        <begin position="2"/>
        <end position="189"/>
    </location>
</feature>
<dbReference type="GO" id="GO:0016139">
    <property type="term" value="P:glycoside catabolic process"/>
    <property type="evidence" value="ECO:0007669"/>
    <property type="project" value="TreeGrafter"/>
</dbReference>
<dbReference type="Pfam" id="PF01120">
    <property type="entry name" value="Alpha_L_fucos"/>
    <property type="match status" value="1"/>
</dbReference>
<dbReference type="EC" id="3.2.1.51" evidence="3"/>
<evidence type="ECO:0000259" key="7">
    <source>
        <dbReference type="Pfam" id="PF01120"/>
    </source>
</evidence>
<dbReference type="SMART" id="SM00812">
    <property type="entry name" value="Alpha_L_fucos"/>
    <property type="match status" value="1"/>
</dbReference>
<keyword evidence="5" id="KW-0378">Hydrolase</keyword>
<organism evidence="8">
    <name type="scientific">Bionectria ochroleuca</name>
    <name type="common">Gliocladium roseum</name>
    <dbReference type="NCBI Taxonomy" id="29856"/>
    <lineage>
        <taxon>Eukaryota</taxon>
        <taxon>Fungi</taxon>
        <taxon>Dikarya</taxon>
        <taxon>Ascomycota</taxon>
        <taxon>Pezizomycotina</taxon>
        <taxon>Sordariomycetes</taxon>
        <taxon>Hypocreomycetidae</taxon>
        <taxon>Hypocreales</taxon>
        <taxon>Bionectriaceae</taxon>
        <taxon>Clonostachys</taxon>
    </lineage>
</organism>
<gene>
    <name evidence="8" type="ORF">BN869_000002603_1</name>
</gene>